<feature type="active site" description="Proton acceptor; specific for L-alanine" evidence="4">
    <location>
        <position position="270"/>
    </location>
</feature>
<dbReference type="Pfam" id="PF01168">
    <property type="entry name" value="Ala_racemase_N"/>
    <property type="match status" value="1"/>
</dbReference>
<comment type="pathway">
    <text evidence="4">Amino-acid biosynthesis; D-alanine biosynthesis; D-alanine from L-alanine: step 1/1.</text>
</comment>
<dbReference type="SMART" id="SM01005">
    <property type="entry name" value="Ala_racemase_C"/>
    <property type="match status" value="1"/>
</dbReference>
<dbReference type="SUPFAM" id="SSF51419">
    <property type="entry name" value="PLP-binding barrel"/>
    <property type="match status" value="1"/>
</dbReference>
<sequence>MAESRCPDTRWAWVEVSRSAIRHNTREYKKRLARGVKLMCVVKADAYGHGAAVCAPLMAASGADAFAVATVREGIALREAEVSKPILVLSQPPATAIPDLLAYDLMPSVYTTEFALAFGEYAAAGGRQGAYHLALDTGMTRIGVPWAEAVEFRRAVDFHSGLVCAGTFTHFATADVPGDWDWELQRSHFDEAVAALRDAGFDPGLVHCDNTPSVVLHKDTHYDMVRVGIGLYGLHPCEPSRDHIDLEPAMAVRARVTRCGWPPVGTGVSYGMTWRVTTSSVQVATIPVGYADGYGRILSNRAEVLCRGRRHRQVGNVCMDQCMFAVEVNQVRQYRPCGPVEEGDLVTLMGVDGDEEITAEELAELSGTINYEVVCDFGLRLEKVYV</sequence>
<comment type="function">
    <text evidence="4">Catalyzes the interconversion of L-alanine and D-alanine. May also act on other amino acids.</text>
</comment>
<dbReference type="PANTHER" id="PTHR30511">
    <property type="entry name" value="ALANINE RACEMASE"/>
    <property type="match status" value="1"/>
</dbReference>
<dbReference type="InterPro" id="IPR000821">
    <property type="entry name" value="Ala_racemase"/>
</dbReference>
<proteinExistence type="inferred from homology"/>
<keyword evidence="3 4" id="KW-0413">Isomerase</keyword>
<dbReference type="SUPFAM" id="SSF50621">
    <property type="entry name" value="Alanine racemase C-terminal domain-like"/>
    <property type="match status" value="1"/>
</dbReference>
<evidence type="ECO:0000256" key="4">
    <source>
        <dbReference type="HAMAP-Rule" id="MF_01201"/>
    </source>
</evidence>
<dbReference type="Gene3D" id="3.20.20.10">
    <property type="entry name" value="Alanine racemase"/>
    <property type="match status" value="1"/>
</dbReference>
<dbReference type="Gene3D" id="2.40.37.10">
    <property type="entry name" value="Lyase, Ornithine Decarboxylase, Chain A, domain 1"/>
    <property type="match status" value="1"/>
</dbReference>
<dbReference type="Pfam" id="PF00842">
    <property type="entry name" value="Ala_racemase_C"/>
    <property type="match status" value="1"/>
</dbReference>
<dbReference type="AlphaFoldDB" id="A0AAV5AXW0"/>
<comment type="caution">
    <text evidence="8">The sequence shown here is derived from an EMBL/GenBank/DDBJ whole genome shotgun (WGS) entry which is preliminary data.</text>
</comment>
<dbReference type="InterPro" id="IPR020622">
    <property type="entry name" value="Ala_racemase_pyridoxalP-BS"/>
</dbReference>
<comment type="similarity">
    <text evidence="4">Belongs to the alanine racemase family.</text>
</comment>
<feature type="binding site" evidence="4 6">
    <location>
        <position position="141"/>
    </location>
    <ligand>
        <name>substrate</name>
    </ligand>
</feature>
<dbReference type="PRINTS" id="PR00992">
    <property type="entry name" value="ALARACEMASE"/>
</dbReference>
<dbReference type="EC" id="5.1.1.1" evidence="4"/>
<keyword evidence="9" id="KW-1185">Reference proteome</keyword>
<dbReference type="GO" id="GO:0008784">
    <property type="term" value="F:alanine racemase activity"/>
    <property type="evidence" value="ECO:0007669"/>
    <property type="project" value="UniProtKB-UniRule"/>
</dbReference>
<accession>A0AAV5AXW0</accession>
<evidence type="ECO:0000256" key="2">
    <source>
        <dbReference type="ARBA" id="ARBA00022898"/>
    </source>
</evidence>
<dbReference type="InterPro" id="IPR001608">
    <property type="entry name" value="Ala_racemase_N"/>
</dbReference>
<dbReference type="InterPro" id="IPR009006">
    <property type="entry name" value="Ala_racemase/Decarboxylase_C"/>
</dbReference>
<evidence type="ECO:0000313" key="8">
    <source>
        <dbReference type="EMBL" id="GJM54590.1"/>
    </source>
</evidence>
<dbReference type="HAMAP" id="MF_01201">
    <property type="entry name" value="Ala_racemase"/>
    <property type="match status" value="1"/>
</dbReference>
<evidence type="ECO:0000256" key="5">
    <source>
        <dbReference type="PIRSR" id="PIRSR600821-50"/>
    </source>
</evidence>
<name>A0AAV5AXW0_9ACTN</name>
<dbReference type="CDD" id="cd00430">
    <property type="entry name" value="PLPDE_III_AR"/>
    <property type="match status" value="1"/>
</dbReference>
<comment type="cofactor">
    <cofactor evidence="1 4 5">
        <name>pyridoxal 5'-phosphate</name>
        <dbReference type="ChEBI" id="CHEBI:597326"/>
    </cofactor>
</comment>
<dbReference type="EMBL" id="BQKC01000001">
    <property type="protein sequence ID" value="GJM54590.1"/>
    <property type="molecule type" value="Genomic_DNA"/>
</dbReference>
<comment type="catalytic activity">
    <reaction evidence="4">
        <text>L-alanine = D-alanine</text>
        <dbReference type="Rhea" id="RHEA:20249"/>
        <dbReference type="ChEBI" id="CHEBI:57416"/>
        <dbReference type="ChEBI" id="CHEBI:57972"/>
        <dbReference type="EC" id="5.1.1.1"/>
    </reaction>
</comment>
<protein>
    <recommendedName>
        <fullName evidence="4">Alanine racemase</fullName>
        <ecNumber evidence="4">5.1.1.1</ecNumber>
    </recommendedName>
</protein>
<dbReference type="Proteomes" id="UP001055025">
    <property type="component" value="Unassembled WGS sequence"/>
</dbReference>
<evidence type="ECO:0000313" key="9">
    <source>
        <dbReference type="Proteomes" id="UP001055025"/>
    </source>
</evidence>
<feature type="binding site" evidence="4 6">
    <location>
        <position position="319"/>
    </location>
    <ligand>
        <name>substrate</name>
    </ligand>
</feature>
<organism evidence="8 9">
    <name type="scientific">Granulimonas faecalis</name>
    <dbReference type="NCBI Taxonomy" id="2894155"/>
    <lineage>
        <taxon>Bacteria</taxon>
        <taxon>Bacillati</taxon>
        <taxon>Actinomycetota</taxon>
        <taxon>Coriobacteriia</taxon>
        <taxon>Coriobacteriales</taxon>
        <taxon>Kribbibacteriaceae</taxon>
        <taxon>Granulimonas</taxon>
    </lineage>
</organism>
<dbReference type="GO" id="GO:0005829">
    <property type="term" value="C:cytosol"/>
    <property type="evidence" value="ECO:0007669"/>
    <property type="project" value="TreeGrafter"/>
</dbReference>
<dbReference type="RefSeq" id="WP_135978918.1">
    <property type="nucleotide sequence ID" value="NZ_BQKC01000001.1"/>
</dbReference>
<evidence type="ECO:0000259" key="7">
    <source>
        <dbReference type="SMART" id="SM01005"/>
    </source>
</evidence>
<feature type="active site" description="Proton acceptor; specific for D-alanine" evidence="4">
    <location>
        <position position="43"/>
    </location>
</feature>
<feature type="modified residue" description="N6-(pyridoxal phosphate)lysine" evidence="4 5">
    <location>
        <position position="43"/>
    </location>
</feature>
<evidence type="ECO:0000256" key="1">
    <source>
        <dbReference type="ARBA" id="ARBA00001933"/>
    </source>
</evidence>
<evidence type="ECO:0000256" key="6">
    <source>
        <dbReference type="PIRSR" id="PIRSR600821-52"/>
    </source>
</evidence>
<feature type="domain" description="Alanine racemase C-terminal" evidence="7">
    <location>
        <begin position="249"/>
        <end position="386"/>
    </location>
</feature>
<dbReference type="InterPro" id="IPR011079">
    <property type="entry name" value="Ala_racemase_C"/>
</dbReference>
<dbReference type="FunFam" id="3.20.20.10:FF:000002">
    <property type="entry name" value="Alanine racemase"/>
    <property type="match status" value="1"/>
</dbReference>
<dbReference type="GO" id="GO:0030632">
    <property type="term" value="P:D-alanine biosynthetic process"/>
    <property type="evidence" value="ECO:0007669"/>
    <property type="project" value="UniProtKB-UniRule"/>
</dbReference>
<evidence type="ECO:0000256" key="3">
    <source>
        <dbReference type="ARBA" id="ARBA00023235"/>
    </source>
</evidence>
<dbReference type="PROSITE" id="PS00395">
    <property type="entry name" value="ALANINE_RACEMASE"/>
    <property type="match status" value="1"/>
</dbReference>
<gene>
    <name evidence="8" type="ORF">ATOP_02450</name>
</gene>
<dbReference type="NCBIfam" id="TIGR00492">
    <property type="entry name" value="alr"/>
    <property type="match status" value="1"/>
</dbReference>
<dbReference type="PANTHER" id="PTHR30511:SF0">
    <property type="entry name" value="ALANINE RACEMASE, CATABOLIC-RELATED"/>
    <property type="match status" value="1"/>
</dbReference>
<dbReference type="GO" id="GO:0030170">
    <property type="term" value="F:pyridoxal phosphate binding"/>
    <property type="evidence" value="ECO:0007669"/>
    <property type="project" value="UniProtKB-UniRule"/>
</dbReference>
<keyword evidence="2 4" id="KW-0663">Pyridoxal phosphate</keyword>
<reference evidence="8" key="1">
    <citation type="journal article" date="2022" name="Int. J. Syst. Evol. Microbiol.">
        <title>Granulimonas faecalis gen. nov., sp. nov., and Leptogranulimonas caecicola gen. nov., sp. nov., novel lactate-producing Atopobiaceae bacteria isolated from mouse intestines, and an emended description of the family Atopobiaceae.</title>
        <authorList>
            <person name="Morinaga K."/>
            <person name="Kusada H."/>
            <person name="Sakamoto S."/>
            <person name="Murakami T."/>
            <person name="Toyoda A."/>
            <person name="Mori H."/>
            <person name="Meng X.Y."/>
            <person name="Takashino M."/>
            <person name="Murotomi K."/>
            <person name="Tamaki H."/>
        </authorList>
    </citation>
    <scope>NUCLEOTIDE SEQUENCE</scope>
    <source>
        <strain evidence="8">OPF53</strain>
    </source>
</reference>
<dbReference type="InterPro" id="IPR029066">
    <property type="entry name" value="PLP-binding_barrel"/>
</dbReference>